<name>A0A9Q0WXS8_SALPP</name>
<reference evidence="1" key="1">
    <citation type="submission" date="2022-11" db="EMBL/GenBank/DDBJ databases">
        <authorList>
            <person name="Hyden B.L."/>
            <person name="Feng K."/>
            <person name="Yates T."/>
            <person name="Jawdy S."/>
            <person name="Smart L.B."/>
            <person name="Muchero W."/>
        </authorList>
    </citation>
    <scope>NUCLEOTIDE SEQUENCE</scope>
    <source>
        <tissue evidence="1">Shoot tip</tissue>
    </source>
</reference>
<gene>
    <name evidence="1" type="ORF">OIU79_018619</name>
</gene>
<accession>A0A9Q0WXS8</accession>
<dbReference type="EMBL" id="JAPFFK010000002">
    <property type="protein sequence ID" value="KAJ6775490.1"/>
    <property type="molecule type" value="Genomic_DNA"/>
</dbReference>
<protein>
    <submittedName>
        <fullName evidence="1">Uncharacterized protein</fullName>
    </submittedName>
</protein>
<keyword evidence="2" id="KW-1185">Reference proteome</keyword>
<proteinExistence type="predicted"/>
<dbReference type="AlphaFoldDB" id="A0A9Q0WXS8"/>
<sequence>MMSMDQRTKITSKLIIAEIRIFPPTRIHLSCLQRSILALSSNSHETAISLMSFFMFYSKWLLEKTSVSEFL</sequence>
<comment type="caution">
    <text evidence="1">The sequence shown here is derived from an EMBL/GenBank/DDBJ whole genome shotgun (WGS) entry which is preliminary data.</text>
</comment>
<dbReference type="Proteomes" id="UP001151532">
    <property type="component" value="Chromosome 5"/>
</dbReference>
<reference evidence="1" key="2">
    <citation type="journal article" date="2023" name="Int. J. Mol. Sci.">
        <title>De Novo Assembly and Annotation of 11 Diverse Shrub Willow (Salix) Genomes Reveals Novel Gene Organization in Sex-Linked Regions.</title>
        <authorList>
            <person name="Hyden B."/>
            <person name="Feng K."/>
            <person name="Yates T.B."/>
            <person name="Jawdy S."/>
            <person name="Cereghino C."/>
            <person name="Smart L.B."/>
            <person name="Muchero W."/>
        </authorList>
    </citation>
    <scope>NUCLEOTIDE SEQUENCE</scope>
    <source>
        <tissue evidence="1">Shoot tip</tissue>
    </source>
</reference>
<evidence type="ECO:0000313" key="1">
    <source>
        <dbReference type="EMBL" id="KAJ6775490.1"/>
    </source>
</evidence>
<evidence type="ECO:0000313" key="2">
    <source>
        <dbReference type="Proteomes" id="UP001151532"/>
    </source>
</evidence>
<organism evidence="1 2">
    <name type="scientific">Salix purpurea</name>
    <name type="common">Purple osier willow</name>
    <dbReference type="NCBI Taxonomy" id="77065"/>
    <lineage>
        <taxon>Eukaryota</taxon>
        <taxon>Viridiplantae</taxon>
        <taxon>Streptophyta</taxon>
        <taxon>Embryophyta</taxon>
        <taxon>Tracheophyta</taxon>
        <taxon>Spermatophyta</taxon>
        <taxon>Magnoliopsida</taxon>
        <taxon>eudicotyledons</taxon>
        <taxon>Gunneridae</taxon>
        <taxon>Pentapetalae</taxon>
        <taxon>rosids</taxon>
        <taxon>fabids</taxon>
        <taxon>Malpighiales</taxon>
        <taxon>Salicaceae</taxon>
        <taxon>Saliceae</taxon>
        <taxon>Salix</taxon>
    </lineage>
</organism>